<sequence>MRQHLKIFTNVGGVNYPNLEKEFDEWVGEMKRKYTSFEVVNLVPHIENGYIHLFVIWKTNS</sequence>
<dbReference type="Proteomes" id="UP000176260">
    <property type="component" value="Unassembled WGS sequence"/>
</dbReference>
<reference evidence="1 2" key="1">
    <citation type="journal article" date="2016" name="Nat. Commun.">
        <title>Thousands of microbial genomes shed light on interconnected biogeochemical processes in an aquifer system.</title>
        <authorList>
            <person name="Anantharaman K."/>
            <person name="Brown C.T."/>
            <person name="Hug L.A."/>
            <person name="Sharon I."/>
            <person name="Castelle C.J."/>
            <person name="Probst A.J."/>
            <person name="Thomas B.C."/>
            <person name="Singh A."/>
            <person name="Wilkins M.J."/>
            <person name="Karaoz U."/>
            <person name="Brodie E.L."/>
            <person name="Williams K.H."/>
            <person name="Hubbard S.S."/>
            <person name="Banfield J.F."/>
        </authorList>
    </citation>
    <scope>NUCLEOTIDE SEQUENCE [LARGE SCALE GENOMIC DNA]</scope>
</reference>
<comment type="caution">
    <text evidence="1">The sequence shown here is derived from an EMBL/GenBank/DDBJ whole genome shotgun (WGS) entry which is preliminary data.</text>
</comment>
<name>A0A1G1XRP7_9BACT</name>
<protein>
    <recommendedName>
        <fullName evidence="3">ABM domain-containing protein</fullName>
    </recommendedName>
</protein>
<organism evidence="1 2">
    <name type="scientific">Candidatus Buchananbacteria bacterium RBG_13_39_9</name>
    <dbReference type="NCBI Taxonomy" id="1797531"/>
    <lineage>
        <taxon>Bacteria</taxon>
        <taxon>Candidatus Buchananiibacteriota</taxon>
    </lineage>
</organism>
<gene>
    <name evidence="1" type="ORF">A2Y67_01440</name>
</gene>
<evidence type="ECO:0000313" key="2">
    <source>
        <dbReference type="Proteomes" id="UP000176260"/>
    </source>
</evidence>
<dbReference type="AlphaFoldDB" id="A0A1G1XRP7"/>
<proteinExistence type="predicted"/>
<dbReference type="EMBL" id="MHIA01000008">
    <property type="protein sequence ID" value="OGY42708.1"/>
    <property type="molecule type" value="Genomic_DNA"/>
</dbReference>
<accession>A0A1G1XRP7</accession>
<evidence type="ECO:0008006" key="3">
    <source>
        <dbReference type="Google" id="ProtNLM"/>
    </source>
</evidence>
<evidence type="ECO:0000313" key="1">
    <source>
        <dbReference type="EMBL" id="OGY42708.1"/>
    </source>
</evidence>